<evidence type="ECO:0000313" key="3">
    <source>
        <dbReference type="Proteomes" id="UP000193944"/>
    </source>
</evidence>
<accession>A0A1Y1W7C5</accession>
<feature type="chain" id="PRO_5012440558" evidence="1">
    <location>
        <begin position="20"/>
        <end position="267"/>
    </location>
</feature>
<reference evidence="2 3" key="2">
    <citation type="submission" date="2016-08" db="EMBL/GenBank/DDBJ databases">
        <title>Pervasive Adenine N6-methylation of Active Genes in Fungi.</title>
        <authorList>
            <consortium name="DOE Joint Genome Institute"/>
            <person name="Mondo S.J."/>
            <person name="Dannebaum R.O."/>
            <person name="Kuo R.C."/>
            <person name="Labutti K."/>
            <person name="Haridas S."/>
            <person name="Kuo A."/>
            <person name="Salamov A."/>
            <person name="Ahrendt S.R."/>
            <person name="Lipzen A."/>
            <person name="Sullivan W."/>
            <person name="Andreopoulos W.B."/>
            <person name="Clum A."/>
            <person name="Lindquist E."/>
            <person name="Daum C."/>
            <person name="Ramamoorthy G.K."/>
            <person name="Gryganskyi A."/>
            <person name="Culley D."/>
            <person name="Magnuson J.K."/>
            <person name="James T.Y."/>
            <person name="O'Malley M.A."/>
            <person name="Stajich J.E."/>
            <person name="Spatafora J.W."/>
            <person name="Visel A."/>
            <person name="Grigoriev I.V."/>
        </authorList>
    </citation>
    <scope>NUCLEOTIDE SEQUENCE [LARGE SCALE GENOMIC DNA]</scope>
    <source>
        <strain evidence="2 3">S4</strain>
    </source>
</reference>
<reference evidence="2 3" key="1">
    <citation type="submission" date="2016-08" db="EMBL/GenBank/DDBJ databases">
        <title>A Parts List for Fungal Cellulosomes Revealed by Comparative Genomics.</title>
        <authorList>
            <consortium name="DOE Joint Genome Institute"/>
            <person name="Haitjema C.H."/>
            <person name="Gilmore S.P."/>
            <person name="Henske J.K."/>
            <person name="Solomon K.V."/>
            <person name="De Groot R."/>
            <person name="Kuo A."/>
            <person name="Mondo S.J."/>
            <person name="Salamov A.A."/>
            <person name="Labutti K."/>
            <person name="Zhao Z."/>
            <person name="Chiniquy J."/>
            <person name="Barry K."/>
            <person name="Brewer H.M."/>
            <person name="Purvine S.O."/>
            <person name="Wright A.T."/>
            <person name="Boxma B."/>
            <person name="Van Alen T."/>
            <person name="Hackstein J.H."/>
            <person name="Baker S.E."/>
            <person name="Grigoriev I.V."/>
            <person name="O'Malley M.A."/>
        </authorList>
    </citation>
    <scope>NUCLEOTIDE SEQUENCE [LARGE SCALE GENOMIC DNA]</scope>
    <source>
        <strain evidence="2 3">S4</strain>
    </source>
</reference>
<dbReference type="OrthoDB" id="10625907at2759"/>
<keyword evidence="3" id="KW-1185">Reference proteome</keyword>
<evidence type="ECO:0000313" key="2">
    <source>
        <dbReference type="EMBL" id="ORX69332.1"/>
    </source>
</evidence>
<dbReference type="AlphaFoldDB" id="A0A1Y1W7C5"/>
<sequence>MKFLSAQLISLFTATASFAFPTLFGDNVSIFGEFSEGCLSASKQYEKCYTEITLGNLEYTCTAFKSEECQNFKNNGYLLGVNECKSEPQEKVSFANDIIELMYLDAKFRCTNDENGKICPINEYELKNKSRNNYEQSVKDTCKSKSCSDAYVEYVNEFDTKLNVIEKKIDTEFDKKLDNELKETDKKIDEDLKKINEKYGNSKNVKLIKRLFSSLDTSSTARRDYLISNNCSNVPAKNTGNATSDATVVKKFNAFLIAIVFIIATLI</sequence>
<evidence type="ECO:0000256" key="1">
    <source>
        <dbReference type="SAM" id="SignalP"/>
    </source>
</evidence>
<feature type="signal peptide" evidence="1">
    <location>
        <begin position="1"/>
        <end position="19"/>
    </location>
</feature>
<dbReference type="EMBL" id="MCFG01000418">
    <property type="protein sequence ID" value="ORX69332.1"/>
    <property type="molecule type" value="Genomic_DNA"/>
</dbReference>
<gene>
    <name evidence="2" type="ORF">BCR32DRAFT_297430</name>
</gene>
<proteinExistence type="predicted"/>
<organism evidence="2 3">
    <name type="scientific">Anaeromyces robustus</name>
    <dbReference type="NCBI Taxonomy" id="1754192"/>
    <lineage>
        <taxon>Eukaryota</taxon>
        <taxon>Fungi</taxon>
        <taxon>Fungi incertae sedis</taxon>
        <taxon>Chytridiomycota</taxon>
        <taxon>Chytridiomycota incertae sedis</taxon>
        <taxon>Neocallimastigomycetes</taxon>
        <taxon>Neocallimastigales</taxon>
        <taxon>Neocallimastigaceae</taxon>
        <taxon>Anaeromyces</taxon>
    </lineage>
</organism>
<name>A0A1Y1W7C5_9FUNG</name>
<keyword evidence="1" id="KW-0732">Signal</keyword>
<dbReference type="Proteomes" id="UP000193944">
    <property type="component" value="Unassembled WGS sequence"/>
</dbReference>
<comment type="caution">
    <text evidence="2">The sequence shown here is derived from an EMBL/GenBank/DDBJ whole genome shotgun (WGS) entry which is preliminary data.</text>
</comment>
<protein>
    <submittedName>
        <fullName evidence="2">Uncharacterized protein</fullName>
    </submittedName>
</protein>